<evidence type="ECO:0000313" key="2">
    <source>
        <dbReference type="Proteomes" id="UP000325313"/>
    </source>
</evidence>
<gene>
    <name evidence="1" type="ORF">PGTUg99_006585</name>
</gene>
<protein>
    <submittedName>
        <fullName evidence="1">Uncharacterized protein</fullName>
    </submittedName>
</protein>
<evidence type="ECO:0000313" key="1">
    <source>
        <dbReference type="EMBL" id="KAA1134593.1"/>
    </source>
</evidence>
<dbReference type="EMBL" id="VDEP01000049">
    <property type="protein sequence ID" value="KAA1134593.1"/>
    <property type="molecule type" value="Genomic_DNA"/>
</dbReference>
<comment type="caution">
    <text evidence="1">The sequence shown here is derived from an EMBL/GenBank/DDBJ whole genome shotgun (WGS) entry which is preliminary data.</text>
</comment>
<dbReference type="Proteomes" id="UP000325313">
    <property type="component" value="Unassembled WGS sequence"/>
</dbReference>
<sequence>MNFIFGFGEGNTLPKAIRGHKLLGTTGYTCANNIATREGGCHFTSSQRVVGQNPHKEYISYIFNPHGEQANSYDS</sequence>
<accession>A0A5B0SBM4</accession>
<dbReference type="AlphaFoldDB" id="A0A5B0SBM4"/>
<organism evidence="1 2">
    <name type="scientific">Puccinia graminis f. sp. tritici</name>
    <dbReference type="NCBI Taxonomy" id="56615"/>
    <lineage>
        <taxon>Eukaryota</taxon>
        <taxon>Fungi</taxon>
        <taxon>Dikarya</taxon>
        <taxon>Basidiomycota</taxon>
        <taxon>Pucciniomycotina</taxon>
        <taxon>Pucciniomycetes</taxon>
        <taxon>Pucciniales</taxon>
        <taxon>Pucciniaceae</taxon>
        <taxon>Puccinia</taxon>
    </lineage>
</organism>
<proteinExistence type="predicted"/>
<reference evidence="1 2" key="1">
    <citation type="submission" date="2019-05" db="EMBL/GenBank/DDBJ databases">
        <title>Emergence of the Ug99 lineage of the wheat stem rust pathogen through somatic hybridization.</title>
        <authorList>
            <person name="Li F."/>
            <person name="Upadhyaya N.M."/>
            <person name="Sperschneider J."/>
            <person name="Matny O."/>
            <person name="Nguyen-Phuc H."/>
            <person name="Mago R."/>
            <person name="Raley C."/>
            <person name="Miller M.E."/>
            <person name="Silverstein K.A.T."/>
            <person name="Henningsen E."/>
            <person name="Hirsch C.D."/>
            <person name="Visser B."/>
            <person name="Pretorius Z.A."/>
            <person name="Steffenson B.J."/>
            <person name="Schwessinger B."/>
            <person name="Dodds P.N."/>
            <person name="Figueroa M."/>
        </authorList>
    </citation>
    <scope>NUCLEOTIDE SEQUENCE [LARGE SCALE GENOMIC DNA]</scope>
    <source>
        <strain evidence="1 2">Ug99</strain>
    </source>
</reference>
<name>A0A5B0SBM4_PUCGR</name>